<evidence type="ECO:0000313" key="3">
    <source>
        <dbReference type="Proteomes" id="UP000199021"/>
    </source>
</evidence>
<reference evidence="3" key="1">
    <citation type="submission" date="2016-10" db="EMBL/GenBank/DDBJ databases">
        <authorList>
            <person name="Varghese N."/>
            <person name="Submissions S."/>
        </authorList>
    </citation>
    <scope>NUCLEOTIDE SEQUENCE [LARGE SCALE GENOMIC DNA]</scope>
    <source>
        <strain evidence="3">DSM 24740</strain>
    </source>
</reference>
<dbReference type="AlphaFoldDB" id="A0A1H9K2X5"/>
<dbReference type="Proteomes" id="UP000199021">
    <property type="component" value="Unassembled WGS sequence"/>
</dbReference>
<name>A0A1H9K2X5_9BACT</name>
<feature type="signal peptide" evidence="1">
    <location>
        <begin position="1"/>
        <end position="21"/>
    </location>
</feature>
<dbReference type="RefSeq" id="WP_090170485.1">
    <property type="nucleotide sequence ID" value="NZ_FOFB01000019.1"/>
</dbReference>
<organism evidence="2 3">
    <name type="scientific">Neolewinella agarilytica</name>
    <dbReference type="NCBI Taxonomy" id="478744"/>
    <lineage>
        <taxon>Bacteria</taxon>
        <taxon>Pseudomonadati</taxon>
        <taxon>Bacteroidota</taxon>
        <taxon>Saprospiria</taxon>
        <taxon>Saprospirales</taxon>
        <taxon>Lewinellaceae</taxon>
        <taxon>Neolewinella</taxon>
    </lineage>
</organism>
<evidence type="ECO:0000256" key="1">
    <source>
        <dbReference type="SAM" id="SignalP"/>
    </source>
</evidence>
<dbReference type="PROSITE" id="PS51257">
    <property type="entry name" value="PROKAR_LIPOPROTEIN"/>
    <property type="match status" value="1"/>
</dbReference>
<accession>A0A1H9K2X5</accession>
<sequence>MKTNLVLLLGLLLLSACKADADLRENPADNVSEPAPAAAPEQDAVPSKVISVDGISADDRTYVPNERFGKITANTTPEQLVEYYGEENVKKDSIHLGEGYYLAGYKLFPGTPSEASLLFPGGKAQLRDMQVTVDLTATDWKAAQTGIKIGTTMEELERLNGGPFSFYGFEWDYAGAVTDWKGGALKDYRLRVSYDFENRKKTVLHPSITGEQETSSENPALKGLDVKVIQIIVRLPVLEKQIGKN</sequence>
<keyword evidence="1" id="KW-0732">Signal</keyword>
<evidence type="ECO:0008006" key="4">
    <source>
        <dbReference type="Google" id="ProtNLM"/>
    </source>
</evidence>
<proteinExistence type="predicted"/>
<feature type="chain" id="PRO_5011651912" description="Lipoprotein" evidence="1">
    <location>
        <begin position="22"/>
        <end position="245"/>
    </location>
</feature>
<dbReference type="EMBL" id="FOFB01000019">
    <property type="protein sequence ID" value="SEQ93273.1"/>
    <property type="molecule type" value="Genomic_DNA"/>
</dbReference>
<dbReference type="InParanoid" id="A0A1H9K2X5"/>
<keyword evidence="3" id="KW-1185">Reference proteome</keyword>
<gene>
    <name evidence="2" type="ORF">SAMN05444359_11955</name>
</gene>
<dbReference type="STRING" id="478744.SAMN05444359_11955"/>
<evidence type="ECO:0000313" key="2">
    <source>
        <dbReference type="EMBL" id="SEQ93273.1"/>
    </source>
</evidence>
<dbReference type="OrthoDB" id="1144014at2"/>
<protein>
    <recommendedName>
        <fullName evidence="4">Lipoprotein</fullName>
    </recommendedName>
</protein>